<feature type="compositionally biased region" description="Low complexity" evidence="1">
    <location>
        <begin position="90"/>
        <end position="100"/>
    </location>
</feature>
<keyword evidence="3" id="KW-1185">Reference proteome</keyword>
<organism evidence="2 3">
    <name type="scientific">Stylosanthes scabra</name>
    <dbReference type="NCBI Taxonomy" id="79078"/>
    <lineage>
        <taxon>Eukaryota</taxon>
        <taxon>Viridiplantae</taxon>
        <taxon>Streptophyta</taxon>
        <taxon>Embryophyta</taxon>
        <taxon>Tracheophyta</taxon>
        <taxon>Spermatophyta</taxon>
        <taxon>Magnoliopsida</taxon>
        <taxon>eudicotyledons</taxon>
        <taxon>Gunneridae</taxon>
        <taxon>Pentapetalae</taxon>
        <taxon>rosids</taxon>
        <taxon>fabids</taxon>
        <taxon>Fabales</taxon>
        <taxon>Fabaceae</taxon>
        <taxon>Papilionoideae</taxon>
        <taxon>50 kb inversion clade</taxon>
        <taxon>dalbergioids sensu lato</taxon>
        <taxon>Dalbergieae</taxon>
        <taxon>Pterocarpus clade</taxon>
        <taxon>Stylosanthes</taxon>
    </lineage>
</organism>
<sequence>MSISARYDVKITLMLGKDDGSSRLFDVTLLLGMELTVNDPLALRVLPLLSVHLRPHLSFPDNVIGPSPVIVIFDDDNEGDKEDDSEHSSSSRSGLYSTGTSSLDVVQDSIFDGEDTFTYSSNCMTSHSYPRESWPSPSYSSGGTSSKDDL</sequence>
<feature type="compositionally biased region" description="Acidic residues" evidence="1">
    <location>
        <begin position="74"/>
        <end position="83"/>
    </location>
</feature>
<feature type="region of interest" description="Disordered" evidence="1">
    <location>
        <begin position="125"/>
        <end position="150"/>
    </location>
</feature>
<name>A0ABU6REH2_9FABA</name>
<comment type="caution">
    <text evidence="2">The sequence shown here is derived from an EMBL/GenBank/DDBJ whole genome shotgun (WGS) entry which is preliminary data.</text>
</comment>
<protein>
    <submittedName>
        <fullName evidence="2">Uncharacterized protein</fullName>
    </submittedName>
</protein>
<dbReference type="Proteomes" id="UP001341840">
    <property type="component" value="Unassembled WGS sequence"/>
</dbReference>
<evidence type="ECO:0000313" key="3">
    <source>
        <dbReference type="Proteomes" id="UP001341840"/>
    </source>
</evidence>
<reference evidence="2 3" key="1">
    <citation type="journal article" date="2023" name="Plants (Basel)">
        <title>Bridging the Gap: Combining Genomics and Transcriptomics Approaches to Understand Stylosanthes scabra, an Orphan Legume from the Brazilian Caatinga.</title>
        <authorList>
            <person name="Ferreira-Neto J.R.C."/>
            <person name="da Silva M.D."/>
            <person name="Binneck E."/>
            <person name="de Melo N.F."/>
            <person name="da Silva R.H."/>
            <person name="de Melo A.L.T.M."/>
            <person name="Pandolfi V."/>
            <person name="Bustamante F.O."/>
            <person name="Brasileiro-Vidal A.C."/>
            <person name="Benko-Iseppon A.M."/>
        </authorList>
    </citation>
    <scope>NUCLEOTIDE SEQUENCE [LARGE SCALE GENOMIC DNA]</scope>
    <source>
        <tissue evidence="2">Leaves</tissue>
    </source>
</reference>
<gene>
    <name evidence="2" type="ORF">PIB30_039828</name>
</gene>
<evidence type="ECO:0000256" key="1">
    <source>
        <dbReference type="SAM" id="MobiDB-lite"/>
    </source>
</evidence>
<accession>A0ABU6REH2</accession>
<feature type="region of interest" description="Disordered" evidence="1">
    <location>
        <begin position="74"/>
        <end position="100"/>
    </location>
</feature>
<evidence type="ECO:0000313" key="2">
    <source>
        <dbReference type="EMBL" id="MED6122442.1"/>
    </source>
</evidence>
<proteinExistence type="predicted"/>
<feature type="compositionally biased region" description="Low complexity" evidence="1">
    <location>
        <begin position="131"/>
        <end position="150"/>
    </location>
</feature>
<feature type="non-terminal residue" evidence="2">
    <location>
        <position position="150"/>
    </location>
</feature>
<dbReference type="EMBL" id="JASCZI010030420">
    <property type="protein sequence ID" value="MED6122442.1"/>
    <property type="molecule type" value="Genomic_DNA"/>
</dbReference>